<evidence type="ECO:0000256" key="1">
    <source>
        <dbReference type="SAM" id="Phobius"/>
    </source>
</evidence>
<dbReference type="RefSeq" id="WP_025087221.1">
    <property type="nucleotide sequence ID" value="NZ_AZFT01000002.1"/>
</dbReference>
<name>A0A0R1UCJ4_9LACO</name>
<feature type="transmembrane region" description="Helical" evidence="1">
    <location>
        <begin position="43"/>
        <end position="65"/>
    </location>
</feature>
<reference evidence="2 3" key="1">
    <citation type="journal article" date="2015" name="Genome Announc.">
        <title>Expanding the biotechnology potential of lactobacilli through comparative genomics of 213 strains and associated genera.</title>
        <authorList>
            <person name="Sun Z."/>
            <person name="Harris H.M."/>
            <person name="McCann A."/>
            <person name="Guo C."/>
            <person name="Argimon S."/>
            <person name="Zhang W."/>
            <person name="Yang X."/>
            <person name="Jeffery I.B."/>
            <person name="Cooney J.C."/>
            <person name="Kagawa T.F."/>
            <person name="Liu W."/>
            <person name="Song Y."/>
            <person name="Salvetti E."/>
            <person name="Wrobel A."/>
            <person name="Rasinkangas P."/>
            <person name="Parkhill J."/>
            <person name="Rea M.C."/>
            <person name="O'Sullivan O."/>
            <person name="Ritari J."/>
            <person name="Douillard F.P."/>
            <person name="Paul Ross R."/>
            <person name="Yang R."/>
            <person name="Briner A.E."/>
            <person name="Felis G.E."/>
            <person name="de Vos W.M."/>
            <person name="Barrangou R."/>
            <person name="Klaenhammer T.R."/>
            <person name="Caufield P.W."/>
            <person name="Cui Y."/>
            <person name="Zhang H."/>
            <person name="O'Toole P.W."/>
        </authorList>
    </citation>
    <scope>NUCLEOTIDE SEQUENCE [LARGE SCALE GENOMIC DNA]</scope>
    <source>
        <strain evidence="2 3">DSM 16634</strain>
    </source>
</reference>
<dbReference type="AlphaFoldDB" id="A0A0R1UCJ4"/>
<comment type="caution">
    <text evidence="2">The sequence shown here is derived from an EMBL/GenBank/DDBJ whole genome shotgun (WGS) entry which is preliminary data.</text>
</comment>
<feature type="transmembrane region" description="Helical" evidence="1">
    <location>
        <begin position="6"/>
        <end position="23"/>
    </location>
</feature>
<evidence type="ECO:0008006" key="4">
    <source>
        <dbReference type="Google" id="ProtNLM"/>
    </source>
</evidence>
<dbReference type="eggNOG" id="ENOG5030AHU">
    <property type="taxonomic scope" value="Bacteria"/>
</dbReference>
<keyword evidence="1" id="KW-0812">Transmembrane</keyword>
<proteinExistence type="predicted"/>
<evidence type="ECO:0000313" key="2">
    <source>
        <dbReference type="EMBL" id="KRL87419.1"/>
    </source>
</evidence>
<organism evidence="2 3">
    <name type="scientific">Ligilactobacillus apodemi DSM 16634 = JCM 16172</name>
    <dbReference type="NCBI Taxonomy" id="1423724"/>
    <lineage>
        <taxon>Bacteria</taxon>
        <taxon>Bacillati</taxon>
        <taxon>Bacillota</taxon>
        <taxon>Bacilli</taxon>
        <taxon>Lactobacillales</taxon>
        <taxon>Lactobacillaceae</taxon>
        <taxon>Ligilactobacillus</taxon>
    </lineage>
</organism>
<dbReference type="PATRIC" id="fig|1423724.4.peg.1712"/>
<keyword evidence="1" id="KW-1133">Transmembrane helix</keyword>
<dbReference type="Proteomes" id="UP000051324">
    <property type="component" value="Unassembled WGS sequence"/>
</dbReference>
<dbReference type="EMBL" id="AZFT01000002">
    <property type="protein sequence ID" value="KRL87419.1"/>
    <property type="molecule type" value="Genomic_DNA"/>
</dbReference>
<sequence>MVKGLIFSVIIILLGAFELFSTYRYYSKLPKEKRPNTLSSGRLWLGIVSGVLLVFIGISALLGVLNG</sequence>
<gene>
    <name evidence="2" type="ORF">FC32_GL001646</name>
</gene>
<keyword evidence="1" id="KW-0472">Membrane</keyword>
<evidence type="ECO:0000313" key="3">
    <source>
        <dbReference type="Proteomes" id="UP000051324"/>
    </source>
</evidence>
<protein>
    <recommendedName>
        <fullName evidence="4">Immunity protein</fullName>
    </recommendedName>
</protein>
<keyword evidence="3" id="KW-1185">Reference proteome</keyword>
<accession>A0A0R1UCJ4</accession>
<dbReference type="OrthoDB" id="2312417at2"/>